<comment type="caution">
    <text evidence="1">The sequence shown here is derived from an EMBL/GenBank/DDBJ whole genome shotgun (WGS) entry which is preliminary data.</text>
</comment>
<dbReference type="EMBL" id="BTSX01000001">
    <property type="protein sequence ID" value="GMS77866.1"/>
    <property type="molecule type" value="Genomic_DNA"/>
</dbReference>
<name>A0AAV5S5U2_9BILA</name>
<evidence type="ECO:0000313" key="2">
    <source>
        <dbReference type="Proteomes" id="UP001432027"/>
    </source>
</evidence>
<proteinExistence type="predicted"/>
<dbReference type="AlphaFoldDB" id="A0AAV5S5U2"/>
<accession>A0AAV5S5U2</accession>
<feature type="non-terminal residue" evidence="1">
    <location>
        <position position="1"/>
    </location>
</feature>
<dbReference type="Proteomes" id="UP001432027">
    <property type="component" value="Unassembled WGS sequence"/>
</dbReference>
<reference evidence="1" key="1">
    <citation type="submission" date="2023-10" db="EMBL/GenBank/DDBJ databases">
        <title>Genome assembly of Pristionchus species.</title>
        <authorList>
            <person name="Yoshida K."/>
            <person name="Sommer R.J."/>
        </authorList>
    </citation>
    <scope>NUCLEOTIDE SEQUENCE</scope>
    <source>
        <strain evidence="1">RS0144</strain>
    </source>
</reference>
<evidence type="ECO:0000313" key="1">
    <source>
        <dbReference type="EMBL" id="GMS77866.1"/>
    </source>
</evidence>
<protein>
    <submittedName>
        <fullName evidence="1">Uncharacterized protein</fullName>
    </submittedName>
</protein>
<keyword evidence="2" id="KW-1185">Reference proteome</keyword>
<organism evidence="1 2">
    <name type="scientific">Pristionchus entomophagus</name>
    <dbReference type="NCBI Taxonomy" id="358040"/>
    <lineage>
        <taxon>Eukaryota</taxon>
        <taxon>Metazoa</taxon>
        <taxon>Ecdysozoa</taxon>
        <taxon>Nematoda</taxon>
        <taxon>Chromadorea</taxon>
        <taxon>Rhabditida</taxon>
        <taxon>Rhabditina</taxon>
        <taxon>Diplogasteromorpha</taxon>
        <taxon>Diplogasteroidea</taxon>
        <taxon>Neodiplogasteridae</taxon>
        <taxon>Pristionchus</taxon>
    </lineage>
</organism>
<gene>
    <name evidence="1" type="ORF">PENTCL1PPCAC_41</name>
</gene>
<feature type="non-terminal residue" evidence="1">
    <location>
        <position position="122"/>
    </location>
</feature>
<sequence length="122" mass="13572">PSESVARSLSATHALLAQIEQDNRLLADPEFMAKLAYLRQQHRQAASELGRMRAFPACPSLSLTGRPLLPPSSLPPPNRVGLLLYDQLQHSGYPEISSAMRPDDLYRSMMALHRPRSTLDLP</sequence>